<evidence type="ECO:0000256" key="1">
    <source>
        <dbReference type="SAM" id="MobiDB-lite"/>
    </source>
</evidence>
<dbReference type="InterPro" id="IPR058525">
    <property type="entry name" value="DUF8212"/>
</dbReference>
<name>A0A2G8SPK8_9APHY</name>
<dbReference type="OrthoDB" id="10338025at2759"/>
<feature type="domain" description="DUF8212" evidence="2">
    <location>
        <begin position="136"/>
        <end position="341"/>
    </location>
</feature>
<feature type="compositionally biased region" description="Basic and acidic residues" evidence="1">
    <location>
        <begin position="517"/>
        <end position="526"/>
    </location>
</feature>
<keyword evidence="4" id="KW-1185">Reference proteome</keyword>
<sequence length="532" mass="59128">MFAWYASSTVCYAFLSDVKSPRFHNERLVKRSRIGESKWFTRGWTLQELIAPRTVIFLSHDWQFLGTKASLSDVIEAATGISREILVHQLPLNLVSVTTRMSWASNRRTTRVEDEAYSLMGIFDINMSTLYGEGRRAFIRLQKEILKHIPDQSVFAWGSLFHVGNLVSLDANGPANAELSLQEQDLASSNVFAESPRSYARSGDISVLDHATFTRRLGIPDIGVPSYTLTPFGLRTRLPLLPVAQVLPATITDGPHPFPDNSYFILFACELGDEDAESGFIAALCTVDDLDASFSVAKTLNLAVGGSPEGRHQSLHRLVSLSSAQIDRCRSYLRTKVLYLPVSAPSALDMHHASKQLSFGVRLAPWSRALVEDVGYAVSYDDERPCRQCVTLFGDSERIQIKLGAGWTDARLQDGRHWTKVPLWIAYARDPVIGGPPAATHPANAATDSPTAAEFELWVGNPMRNHALFRFPGYLDAPMVLRVSLSRLDHSGTFRWLELEVLPESLEDLNRTTPPRAHSDPSHEDVIFDGPV</sequence>
<dbReference type="PANTHER" id="PTHR10622:SF10">
    <property type="entry name" value="HET DOMAIN-CONTAINING PROTEIN"/>
    <property type="match status" value="1"/>
</dbReference>
<protein>
    <recommendedName>
        <fullName evidence="2">DUF8212 domain-containing protein</fullName>
    </recommendedName>
</protein>
<dbReference type="Proteomes" id="UP000230002">
    <property type="component" value="Unassembled WGS sequence"/>
</dbReference>
<comment type="caution">
    <text evidence="3">The sequence shown here is derived from an EMBL/GenBank/DDBJ whole genome shotgun (WGS) entry which is preliminary data.</text>
</comment>
<accession>A0A2G8SPK8</accession>
<dbReference type="PANTHER" id="PTHR10622">
    <property type="entry name" value="HET DOMAIN-CONTAINING PROTEIN"/>
    <property type="match status" value="1"/>
</dbReference>
<dbReference type="AlphaFoldDB" id="A0A2G8SPK8"/>
<evidence type="ECO:0000259" key="2">
    <source>
        <dbReference type="Pfam" id="PF26640"/>
    </source>
</evidence>
<evidence type="ECO:0000313" key="3">
    <source>
        <dbReference type="EMBL" id="PIL35508.1"/>
    </source>
</evidence>
<evidence type="ECO:0000313" key="4">
    <source>
        <dbReference type="Proteomes" id="UP000230002"/>
    </source>
</evidence>
<dbReference type="Pfam" id="PF26640">
    <property type="entry name" value="DUF8212"/>
    <property type="match status" value="1"/>
</dbReference>
<proteinExistence type="predicted"/>
<feature type="region of interest" description="Disordered" evidence="1">
    <location>
        <begin position="510"/>
        <end position="532"/>
    </location>
</feature>
<gene>
    <name evidence="3" type="ORF">GSI_02236</name>
</gene>
<reference evidence="3 4" key="1">
    <citation type="journal article" date="2015" name="Sci. Rep.">
        <title>Chromosome-level genome map provides insights into diverse defense mechanisms in the medicinal fungus Ganoderma sinense.</title>
        <authorList>
            <person name="Zhu Y."/>
            <person name="Xu J."/>
            <person name="Sun C."/>
            <person name="Zhou S."/>
            <person name="Xu H."/>
            <person name="Nelson D.R."/>
            <person name="Qian J."/>
            <person name="Song J."/>
            <person name="Luo H."/>
            <person name="Xiang L."/>
            <person name="Li Y."/>
            <person name="Xu Z."/>
            <person name="Ji A."/>
            <person name="Wang L."/>
            <person name="Lu S."/>
            <person name="Hayward A."/>
            <person name="Sun W."/>
            <person name="Li X."/>
            <person name="Schwartz D.C."/>
            <person name="Wang Y."/>
            <person name="Chen S."/>
        </authorList>
    </citation>
    <scope>NUCLEOTIDE SEQUENCE [LARGE SCALE GENOMIC DNA]</scope>
    <source>
        <strain evidence="3 4">ZZ0214-1</strain>
    </source>
</reference>
<organism evidence="3 4">
    <name type="scientific">Ganoderma sinense ZZ0214-1</name>
    <dbReference type="NCBI Taxonomy" id="1077348"/>
    <lineage>
        <taxon>Eukaryota</taxon>
        <taxon>Fungi</taxon>
        <taxon>Dikarya</taxon>
        <taxon>Basidiomycota</taxon>
        <taxon>Agaricomycotina</taxon>
        <taxon>Agaricomycetes</taxon>
        <taxon>Polyporales</taxon>
        <taxon>Polyporaceae</taxon>
        <taxon>Ganoderma</taxon>
    </lineage>
</organism>
<dbReference type="EMBL" id="AYKW01000003">
    <property type="protein sequence ID" value="PIL35508.1"/>
    <property type="molecule type" value="Genomic_DNA"/>
</dbReference>